<dbReference type="Proteomes" id="UP000053573">
    <property type="component" value="Unassembled WGS sequence"/>
</dbReference>
<feature type="region of interest" description="Disordered" evidence="1">
    <location>
        <begin position="52"/>
        <end position="73"/>
    </location>
</feature>
<name>A0A0H1BGK0_9EURO</name>
<sequence length="175" mass="19763">MALSIKHKLQRWTVQQLHRIGFTNVTLSTPLPTRGDGSTFDMDEDYDTRSAQLRGQHGHPRTHSHADINEGSRAGPGILEGWVVLVRIRVGEDEQAGRREQELIEQVAVRGPVMEVAISRAYLRWKSYRREGRQEQQQQQEQQQSVEESVISKARSALEVDIPGLVDVAGVFSIV</sequence>
<dbReference type="AlphaFoldDB" id="A0A0H1BGK0"/>
<gene>
    <name evidence="2" type="ORF">EMPG_13979</name>
</gene>
<proteinExistence type="predicted"/>
<dbReference type="EMBL" id="LDEV01001937">
    <property type="protein sequence ID" value="KLJ10649.1"/>
    <property type="molecule type" value="Genomic_DNA"/>
</dbReference>
<reference evidence="3" key="1">
    <citation type="journal article" date="2015" name="PLoS Genet.">
        <title>The dynamic genome and transcriptome of the human fungal pathogen Blastomyces and close relative Emmonsia.</title>
        <authorList>
            <person name="Munoz J.F."/>
            <person name="Gauthier G.M."/>
            <person name="Desjardins C.A."/>
            <person name="Gallo J.E."/>
            <person name="Holder J."/>
            <person name="Sullivan T.D."/>
            <person name="Marty A.J."/>
            <person name="Carmen J.C."/>
            <person name="Chen Z."/>
            <person name="Ding L."/>
            <person name="Gujja S."/>
            <person name="Magrini V."/>
            <person name="Misas E."/>
            <person name="Mitreva M."/>
            <person name="Priest M."/>
            <person name="Saif S."/>
            <person name="Whiston E.A."/>
            <person name="Young S."/>
            <person name="Zeng Q."/>
            <person name="Goldman W.E."/>
            <person name="Mardis E.R."/>
            <person name="Taylor J.W."/>
            <person name="McEwen J.G."/>
            <person name="Clay O.K."/>
            <person name="Klein B.S."/>
            <person name="Cuomo C.A."/>
        </authorList>
    </citation>
    <scope>NUCLEOTIDE SEQUENCE [LARGE SCALE GENOMIC DNA]</scope>
    <source>
        <strain evidence="3">UAMH 139</strain>
    </source>
</reference>
<organism evidence="2 3">
    <name type="scientific">Blastomyces silverae</name>
    <dbReference type="NCBI Taxonomy" id="2060906"/>
    <lineage>
        <taxon>Eukaryota</taxon>
        <taxon>Fungi</taxon>
        <taxon>Dikarya</taxon>
        <taxon>Ascomycota</taxon>
        <taxon>Pezizomycotina</taxon>
        <taxon>Eurotiomycetes</taxon>
        <taxon>Eurotiomycetidae</taxon>
        <taxon>Onygenales</taxon>
        <taxon>Ajellomycetaceae</taxon>
        <taxon>Blastomyces</taxon>
    </lineage>
</organism>
<evidence type="ECO:0000313" key="2">
    <source>
        <dbReference type="EMBL" id="KLJ10649.1"/>
    </source>
</evidence>
<comment type="caution">
    <text evidence="2">The sequence shown here is derived from an EMBL/GenBank/DDBJ whole genome shotgun (WGS) entry which is preliminary data.</text>
</comment>
<dbReference type="OrthoDB" id="4188796at2759"/>
<accession>A0A0H1BGK0</accession>
<keyword evidence="3" id="KW-1185">Reference proteome</keyword>
<protein>
    <submittedName>
        <fullName evidence="2">Uncharacterized protein</fullName>
    </submittedName>
</protein>
<evidence type="ECO:0000313" key="3">
    <source>
        <dbReference type="Proteomes" id="UP000053573"/>
    </source>
</evidence>
<evidence type="ECO:0000256" key="1">
    <source>
        <dbReference type="SAM" id="MobiDB-lite"/>
    </source>
</evidence>